<dbReference type="InterPro" id="IPR036264">
    <property type="entry name" value="Bact_exopeptidase_dim_dom"/>
</dbReference>
<dbReference type="UniPathway" id="UPA00034">
    <property type="reaction ID" value="UER00021"/>
</dbReference>
<keyword evidence="12" id="KW-0457">Lysine biosynthesis</keyword>
<dbReference type="Gene3D" id="3.40.630.10">
    <property type="entry name" value="Zn peptidases"/>
    <property type="match status" value="1"/>
</dbReference>
<evidence type="ECO:0000256" key="10">
    <source>
        <dbReference type="ARBA" id="ARBA00022833"/>
    </source>
</evidence>
<dbReference type="PANTHER" id="PTHR43808">
    <property type="entry name" value="ACETYLORNITHINE DEACETYLASE"/>
    <property type="match status" value="1"/>
</dbReference>
<evidence type="ECO:0000256" key="9">
    <source>
        <dbReference type="ARBA" id="ARBA00022801"/>
    </source>
</evidence>
<feature type="domain" description="Peptidase M20 dimerisation" evidence="15">
    <location>
        <begin position="173"/>
        <end position="279"/>
    </location>
</feature>
<name>A0A0R1QMC7_9LACO</name>
<evidence type="ECO:0000256" key="7">
    <source>
        <dbReference type="ARBA" id="ARBA00022605"/>
    </source>
</evidence>
<dbReference type="InterPro" id="IPR002933">
    <property type="entry name" value="Peptidase_M20"/>
</dbReference>
<comment type="similarity">
    <text evidence="4">Belongs to the peptidase M20A family.</text>
</comment>
<dbReference type="PANTHER" id="PTHR43808:SF8">
    <property type="entry name" value="PEPTIDASE M20 DIMERISATION DOMAIN-CONTAINING PROTEIN"/>
    <property type="match status" value="1"/>
</dbReference>
<evidence type="ECO:0000313" key="17">
    <source>
        <dbReference type="Proteomes" id="UP000050872"/>
    </source>
</evidence>
<proteinExistence type="inferred from homology"/>
<keyword evidence="7" id="KW-0028">Amino-acid biosynthesis</keyword>
<evidence type="ECO:0000256" key="11">
    <source>
        <dbReference type="ARBA" id="ARBA00022915"/>
    </source>
</evidence>
<dbReference type="NCBIfam" id="NF006365">
    <property type="entry name" value="PRK08588.1"/>
    <property type="match status" value="1"/>
</dbReference>
<dbReference type="PATRIC" id="fig|1423770.3.peg.2139"/>
<evidence type="ECO:0000256" key="6">
    <source>
        <dbReference type="ARBA" id="ARBA00016853"/>
    </source>
</evidence>
<reference evidence="16 17" key="1">
    <citation type="journal article" date="2015" name="Genome Announc.">
        <title>Expanding the biotechnology potential of lactobacilli through comparative genomics of 213 strains and associated genera.</title>
        <authorList>
            <person name="Sun Z."/>
            <person name="Harris H.M."/>
            <person name="McCann A."/>
            <person name="Guo C."/>
            <person name="Argimon S."/>
            <person name="Zhang W."/>
            <person name="Yang X."/>
            <person name="Jeffery I.B."/>
            <person name="Cooney J.C."/>
            <person name="Kagawa T.F."/>
            <person name="Liu W."/>
            <person name="Song Y."/>
            <person name="Salvetti E."/>
            <person name="Wrobel A."/>
            <person name="Rasinkangas P."/>
            <person name="Parkhill J."/>
            <person name="Rea M.C."/>
            <person name="O'Sullivan O."/>
            <person name="Ritari J."/>
            <person name="Douillard F.P."/>
            <person name="Paul Ross R."/>
            <person name="Yang R."/>
            <person name="Briner A.E."/>
            <person name="Felis G.E."/>
            <person name="de Vos W.M."/>
            <person name="Barrangou R."/>
            <person name="Klaenhammer T.R."/>
            <person name="Caufield P.W."/>
            <person name="Cui Y."/>
            <person name="Zhang H."/>
            <person name="O'Toole P.W."/>
        </authorList>
    </citation>
    <scope>NUCLEOTIDE SEQUENCE [LARGE SCALE GENOMIC DNA]</scope>
    <source>
        <strain evidence="16 17">DSM 14500</strain>
    </source>
</reference>
<dbReference type="CDD" id="cd08659">
    <property type="entry name" value="M20_ArgE_DapE-like"/>
    <property type="match status" value="1"/>
</dbReference>
<evidence type="ECO:0000256" key="5">
    <source>
        <dbReference type="ARBA" id="ARBA00011921"/>
    </source>
</evidence>
<keyword evidence="13" id="KW-0170">Cobalt</keyword>
<evidence type="ECO:0000256" key="1">
    <source>
        <dbReference type="ARBA" id="ARBA00001941"/>
    </source>
</evidence>
<comment type="catalytic activity">
    <reaction evidence="14">
        <text>N-succinyl-(2S,6S)-2,6-diaminopimelate + H2O = (2S,6S)-2,6-diaminopimelate + succinate</text>
        <dbReference type="Rhea" id="RHEA:22608"/>
        <dbReference type="ChEBI" id="CHEBI:15377"/>
        <dbReference type="ChEBI" id="CHEBI:30031"/>
        <dbReference type="ChEBI" id="CHEBI:57609"/>
        <dbReference type="ChEBI" id="CHEBI:58087"/>
        <dbReference type="EC" id="3.5.1.18"/>
    </reaction>
</comment>
<comment type="cofactor">
    <cofactor evidence="2">
        <name>Zn(2+)</name>
        <dbReference type="ChEBI" id="CHEBI:29105"/>
    </cofactor>
</comment>
<dbReference type="Gene3D" id="3.30.70.360">
    <property type="match status" value="1"/>
</dbReference>
<comment type="pathway">
    <text evidence="3">Amino-acid biosynthesis; L-lysine biosynthesis via DAP pathway; LL-2,6-diaminopimelate from (S)-tetrahydrodipicolinate (succinylase route): step 3/3.</text>
</comment>
<protein>
    <recommendedName>
        <fullName evidence="6">Probable succinyl-diaminopimelate desuccinylase</fullName>
        <ecNumber evidence="5">3.5.1.18</ecNumber>
    </recommendedName>
</protein>
<evidence type="ECO:0000259" key="15">
    <source>
        <dbReference type="Pfam" id="PF07687"/>
    </source>
</evidence>
<dbReference type="EC" id="3.5.1.18" evidence="5"/>
<dbReference type="InterPro" id="IPR010182">
    <property type="entry name" value="ArgE/DapE"/>
</dbReference>
<dbReference type="GO" id="GO:0009014">
    <property type="term" value="F:succinyl-diaminopimelate desuccinylase activity"/>
    <property type="evidence" value="ECO:0007669"/>
    <property type="project" value="UniProtKB-EC"/>
</dbReference>
<dbReference type="InterPro" id="IPR050072">
    <property type="entry name" value="Peptidase_M20A"/>
</dbReference>
<dbReference type="RefSeq" id="WP_057887187.1">
    <property type="nucleotide sequence ID" value="NZ_AZEZ01000006.1"/>
</dbReference>
<keyword evidence="11" id="KW-0220">Diaminopimelate biosynthesis</keyword>
<evidence type="ECO:0000256" key="8">
    <source>
        <dbReference type="ARBA" id="ARBA00022723"/>
    </source>
</evidence>
<keyword evidence="8" id="KW-0479">Metal-binding</keyword>
<dbReference type="InterPro" id="IPR011650">
    <property type="entry name" value="Peptidase_M20_dimer"/>
</dbReference>
<dbReference type="SUPFAM" id="SSF55031">
    <property type="entry name" value="Bacterial exopeptidase dimerisation domain"/>
    <property type="match status" value="1"/>
</dbReference>
<evidence type="ECO:0000256" key="12">
    <source>
        <dbReference type="ARBA" id="ARBA00023154"/>
    </source>
</evidence>
<dbReference type="Pfam" id="PF07687">
    <property type="entry name" value="M20_dimer"/>
    <property type="match status" value="1"/>
</dbReference>
<dbReference type="Proteomes" id="UP000050872">
    <property type="component" value="Unassembled WGS sequence"/>
</dbReference>
<dbReference type="Pfam" id="PF01546">
    <property type="entry name" value="Peptidase_M20"/>
    <property type="match status" value="1"/>
</dbReference>
<dbReference type="GO" id="GO:0009089">
    <property type="term" value="P:lysine biosynthetic process via diaminopimelate"/>
    <property type="evidence" value="ECO:0007669"/>
    <property type="project" value="UniProtKB-UniPathway"/>
</dbReference>
<dbReference type="GO" id="GO:0046872">
    <property type="term" value="F:metal ion binding"/>
    <property type="evidence" value="ECO:0007669"/>
    <property type="project" value="UniProtKB-KW"/>
</dbReference>
<evidence type="ECO:0000256" key="14">
    <source>
        <dbReference type="ARBA" id="ARBA00051301"/>
    </source>
</evidence>
<accession>A0A0R1QMC7</accession>
<evidence type="ECO:0000313" key="16">
    <source>
        <dbReference type="EMBL" id="KRL45740.1"/>
    </source>
</evidence>
<keyword evidence="10" id="KW-0862">Zinc</keyword>
<dbReference type="EMBL" id="AZEZ01000006">
    <property type="protein sequence ID" value="KRL45740.1"/>
    <property type="molecule type" value="Genomic_DNA"/>
</dbReference>
<gene>
    <name evidence="16" type="ORF">FD29_GL002082</name>
</gene>
<evidence type="ECO:0000256" key="3">
    <source>
        <dbReference type="ARBA" id="ARBA00005130"/>
    </source>
</evidence>
<dbReference type="OrthoDB" id="9792335at2"/>
<dbReference type="SUPFAM" id="SSF53187">
    <property type="entry name" value="Zn-dependent exopeptidases"/>
    <property type="match status" value="1"/>
</dbReference>
<dbReference type="NCBIfam" id="TIGR01910">
    <property type="entry name" value="DapE-ArgE"/>
    <property type="match status" value="1"/>
</dbReference>
<evidence type="ECO:0000256" key="13">
    <source>
        <dbReference type="ARBA" id="ARBA00023285"/>
    </source>
</evidence>
<dbReference type="PROSITE" id="PS00758">
    <property type="entry name" value="ARGE_DAPE_CPG2_1"/>
    <property type="match status" value="1"/>
</dbReference>
<sequence>MNYFNESQSLEVLRKLISFNTVGNNEEDVAHYIQELLAKYDIKSQIIDVHGNRANLVAEIGHGQPVLGLTGHMDVVDPGNLEAWNTNPFELTEKNGTLYGRGVCDMKSGLAAMIIAMIELHKQGLPKQGTIRLLACMSEEIGEVGSHYLLEDGLMNDVDGLIVGEPAGYNIFYSEKGSMDIKVTSKGKTSHSSMPEFGYNAIDALMNFLIEANNNFRSNPIKQGSMGPLVFNTTTIKGGTQVNSIPDYAEADVNVRTIPEYTNQQVIDVLNQMVTKFNKTGAQIGFDVYMNEKPVGVAKDNILVELTHDLMKKYTDDKILVVPNPGITDASNLVQGKSHDFPFIIAGPGNLTSHKVNEEMDKQMYFNYIDIYEELTVKFLSRVVADVKVE</sequence>
<organism evidence="16 17">
    <name type="scientific">Companilactobacillus mindensis DSM 14500</name>
    <dbReference type="NCBI Taxonomy" id="1423770"/>
    <lineage>
        <taxon>Bacteria</taxon>
        <taxon>Bacillati</taxon>
        <taxon>Bacillota</taxon>
        <taxon>Bacilli</taxon>
        <taxon>Lactobacillales</taxon>
        <taxon>Lactobacillaceae</taxon>
        <taxon>Companilactobacillus</taxon>
    </lineage>
</organism>
<keyword evidence="17" id="KW-1185">Reference proteome</keyword>
<keyword evidence="9" id="KW-0378">Hydrolase</keyword>
<dbReference type="AlphaFoldDB" id="A0A0R1QMC7"/>
<evidence type="ECO:0000256" key="4">
    <source>
        <dbReference type="ARBA" id="ARBA00006247"/>
    </source>
</evidence>
<comment type="cofactor">
    <cofactor evidence="1">
        <name>Co(2+)</name>
        <dbReference type="ChEBI" id="CHEBI:48828"/>
    </cofactor>
</comment>
<dbReference type="STRING" id="1423770.FD29_GL002082"/>
<evidence type="ECO:0000256" key="2">
    <source>
        <dbReference type="ARBA" id="ARBA00001947"/>
    </source>
</evidence>
<dbReference type="GO" id="GO:0019877">
    <property type="term" value="P:diaminopimelate biosynthetic process"/>
    <property type="evidence" value="ECO:0007669"/>
    <property type="project" value="UniProtKB-KW"/>
</dbReference>
<dbReference type="InterPro" id="IPR001261">
    <property type="entry name" value="ArgE/DapE_CS"/>
</dbReference>
<comment type="caution">
    <text evidence="16">The sequence shown here is derived from an EMBL/GenBank/DDBJ whole genome shotgun (WGS) entry which is preliminary data.</text>
</comment>